<dbReference type="InterPro" id="IPR001451">
    <property type="entry name" value="Hexapep"/>
</dbReference>
<dbReference type="Pfam" id="PF17836">
    <property type="entry name" value="PglD_N"/>
    <property type="match status" value="1"/>
</dbReference>
<feature type="active site" description="Proton acceptor" evidence="2">
    <location>
        <position position="137"/>
    </location>
</feature>
<evidence type="ECO:0000259" key="4">
    <source>
        <dbReference type="Pfam" id="PF17836"/>
    </source>
</evidence>
<evidence type="ECO:0000313" key="5">
    <source>
        <dbReference type="EMBL" id="XBY25953.1"/>
    </source>
</evidence>
<dbReference type="PANTHER" id="PTHR43300:SF7">
    <property type="entry name" value="UDP-N-ACETYLBACILLOSAMINE N-ACETYLTRANSFERASE"/>
    <property type="match status" value="1"/>
</dbReference>
<comment type="similarity">
    <text evidence="1">Belongs to the transferase hexapeptide repeat family.</text>
</comment>
<evidence type="ECO:0000256" key="3">
    <source>
        <dbReference type="PIRSR" id="PIRSR620019-2"/>
    </source>
</evidence>
<dbReference type="SUPFAM" id="SSF51161">
    <property type="entry name" value="Trimeric LpxA-like enzymes"/>
    <property type="match status" value="1"/>
</dbReference>
<dbReference type="NCBIfam" id="TIGR03570">
    <property type="entry name" value="NeuD_NnaD"/>
    <property type="match status" value="1"/>
</dbReference>
<accession>A0AAU7WZZ4</accession>
<dbReference type="InterPro" id="IPR020019">
    <property type="entry name" value="AcTrfase_PglD-like"/>
</dbReference>
<dbReference type="InterPro" id="IPR011004">
    <property type="entry name" value="Trimer_LpxA-like_sf"/>
</dbReference>
<dbReference type="RefSeq" id="WP_041116681.1">
    <property type="nucleotide sequence ID" value="NZ_CP158490.1"/>
</dbReference>
<feature type="domain" description="PglD N-terminal" evidence="4">
    <location>
        <begin position="3"/>
        <end position="82"/>
    </location>
</feature>
<dbReference type="InterPro" id="IPR050179">
    <property type="entry name" value="Trans_hexapeptide_repeat"/>
</dbReference>
<protein>
    <submittedName>
        <fullName evidence="5">Acetyltransferase</fullName>
    </submittedName>
</protein>
<dbReference type="Pfam" id="PF00132">
    <property type="entry name" value="Hexapep"/>
    <property type="match status" value="2"/>
</dbReference>
<feature type="binding site" evidence="3">
    <location>
        <position position="72"/>
    </location>
    <ligand>
        <name>substrate</name>
    </ligand>
</feature>
<dbReference type="AlphaFoldDB" id="A0AAU7WZZ4"/>
<name>A0AAU7WZZ4_9PSED</name>
<sequence>MKQVIILGAGGLGRQVLAQVEADVACGVDWVIGGFLDERGSEVVSKAFDCPWLGTPECFQPESEHLFLVAIGDPSSRQRQVQLLFEKGARFIDFGKPQRLGVRTEWGTTFFSYNVSCGVDSKIGNHCFIDQDSMIGHDVVIGDYVHIAPRCLLAGYVKVGNGVVINSGAMLSRGVTVGDGAVIGMGAVVFKDVPAGATVVGNPARVIFTKQS</sequence>
<proteinExistence type="inferred from homology"/>
<dbReference type="Gene3D" id="2.160.10.10">
    <property type="entry name" value="Hexapeptide repeat proteins"/>
    <property type="match status" value="1"/>
</dbReference>
<organism evidence="5">
    <name type="scientific">Pseudomonas sp. W17</name>
    <dbReference type="NCBI Taxonomy" id="3144407"/>
    <lineage>
        <taxon>Bacteria</taxon>
        <taxon>Pseudomonadati</taxon>
        <taxon>Pseudomonadota</taxon>
        <taxon>Gammaproteobacteria</taxon>
        <taxon>Pseudomonadales</taxon>
        <taxon>Pseudomonadaceae</taxon>
        <taxon>Pseudomonas</taxon>
    </lineage>
</organism>
<feature type="site" description="Increases basicity of active site His" evidence="2">
    <location>
        <position position="138"/>
    </location>
</feature>
<gene>
    <name evidence="5" type="ORF">ABCR88_08970</name>
</gene>
<reference evidence="5" key="1">
    <citation type="submission" date="2024-06" db="EMBL/GenBank/DDBJ databases">
        <authorList>
            <person name="Wu L."/>
        </authorList>
    </citation>
    <scope>NUCLEOTIDE SEQUENCE</scope>
    <source>
        <strain evidence="5">W17</strain>
    </source>
</reference>
<dbReference type="Gene3D" id="3.40.50.20">
    <property type="match status" value="1"/>
</dbReference>
<dbReference type="CDD" id="cd03360">
    <property type="entry name" value="LbH_AT_putative"/>
    <property type="match status" value="1"/>
</dbReference>
<evidence type="ECO:0000256" key="1">
    <source>
        <dbReference type="ARBA" id="ARBA00007274"/>
    </source>
</evidence>
<feature type="binding site" evidence="3">
    <location>
        <position position="146"/>
    </location>
    <ligand>
        <name>acetyl-CoA</name>
        <dbReference type="ChEBI" id="CHEBI:57288"/>
    </ligand>
</feature>
<dbReference type="PANTHER" id="PTHR43300">
    <property type="entry name" value="ACETYLTRANSFERASE"/>
    <property type="match status" value="1"/>
</dbReference>
<dbReference type="InterPro" id="IPR041561">
    <property type="entry name" value="PglD_N"/>
</dbReference>
<dbReference type="EMBL" id="CP158490">
    <property type="protein sequence ID" value="XBY25953.1"/>
    <property type="molecule type" value="Genomic_DNA"/>
</dbReference>
<evidence type="ECO:0000256" key="2">
    <source>
        <dbReference type="PIRSR" id="PIRSR620019-1"/>
    </source>
</evidence>